<dbReference type="AlphaFoldDB" id="A0A9E8Z8A1"/>
<dbReference type="PANTHER" id="PTHR30506:SF3">
    <property type="entry name" value="UPF0126 INNER MEMBRANE PROTEIN YADS-RELATED"/>
    <property type="match status" value="1"/>
</dbReference>
<feature type="transmembrane region" description="Helical" evidence="7">
    <location>
        <begin position="85"/>
        <end position="104"/>
    </location>
</feature>
<evidence type="ECO:0000256" key="5">
    <source>
        <dbReference type="ARBA" id="ARBA00022989"/>
    </source>
</evidence>
<evidence type="ECO:0000256" key="7">
    <source>
        <dbReference type="SAM" id="Phobius"/>
    </source>
</evidence>
<evidence type="ECO:0000256" key="6">
    <source>
        <dbReference type="ARBA" id="ARBA00023136"/>
    </source>
</evidence>
<feature type="transmembrane region" description="Helical" evidence="7">
    <location>
        <begin position="48"/>
        <end position="65"/>
    </location>
</feature>
<evidence type="ECO:0000256" key="3">
    <source>
        <dbReference type="ARBA" id="ARBA00022475"/>
    </source>
</evidence>
<protein>
    <submittedName>
        <fullName evidence="9">Trimeric intracellular cation channel family protein</fullName>
    </submittedName>
</protein>
<dbReference type="PANTHER" id="PTHR30506">
    <property type="entry name" value="INNER MEMBRANE PROTEIN"/>
    <property type="match status" value="1"/>
</dbReference>
<accession>A0A9E8Z8A1</accession>
<feature type="transmembrane region" description="Helical" evidence="7">
    <location>
        <begin position="202"/>
        <end position="223"/>
    </location>
</feature>
<dbReference type="Pfam" id="PF03458">
    <property type="entry name" value="Gly_transporter"/>
    <property type="match status" value="2"/>
</dbReference>
<dbReference type="KEGG" id="tsin:OXH18_14100"/>
<dbReference type="RefSeq" id="WP_268607726.1">
    <property type="nucleotide sequence ID" value="NZ_CP113797.1"/>
</dbReference>
<feature type="transmembrane region" description="Helical" evidence="7">
    <location>
        <begin position="176"/>
        <end position="196"/>
    </location>
</feature>
<name>A0A9E8Z8A1_9CYAN</name>
<keyword evidence="3" id="KW-1003">Cell membrane</keyword>
<keyword evidence="4 7" id="KW-0812">Transmembrane</keyword>
<organism evidence="9 10">
    <name type="scientific">Thermocoleostomius sinensis A174</name>
    <dbReference type="NCBI Taxonomy" id="2016057"/>
    <lineage>
        <taxon>Bacteria</taxon>
        <taxon>Bacillati</taxon>
        <taxon>Cyanobacteriota</taxon>
        <taxon>Cyanophyceae</taxon>
        <taxon>Oculatellales</taxon>
        <taxon>Oculatellaceae</taxon>
        <taxon>Thermocoleostomius</taxon>
    </lineage>
</organism>
<sequence length="246" mass="27397">MTLDFALDATIVKQLQRLAFLQYFLEVAAVMVSAFSGMLAARQKRMDFVGTYTVAFVAAFGGGTLRDLLLNRRPLFWVQYQQYPIIVFGLSLLFVYIPWISNPTHPLIKRLLTKRLFDFVDALGLALFSLSGVSYALGDQMPYFVASMLGVITGVFGGVLRDVLLAEIPMIFRTKTALYATCSFVGCWVFLISLLFNVSPAVAFYVAFTTIVLLRMLSLHYGMTLPTPQYLKQPALPSASAAKINR</sequence>
<comment type="similarity">
    <text evidence="2">Belongs to the UPF0126 family.</text>
</comment>
<feature type="domain" description="Glycine transporter" evidence="8">
    <location>
        <begin position="24"/>
        <end position="97"/>
    </location>
</feature>
<keyword evidence="6 7" id="KW-0472">Membrane</keyword>
<proteinExistence type="inferred from homology"/>
<keyword evidence="10" id="KW-1185">Reference proteome</keyword>
<feature type="transmembrane region" description="Helical" evidence="7">
    <location>
        <begin position="143"/>
        <end position="164"/>
    </location>
</feature>
<evidence type="ECO:0000256" key="1">
    <source>
        <dbReference type="ARBA" id="ARBA00004651"/>
    </source>
</evidence>
<feature type="transmembrane region" description="Helical" evidence="7">
    <location>
        <begin position="116"/>
        <end position="137"/>
    </location>
</feature>
<dbReference type="InterPro" id="IPR005115">
    <property type="entry name" value="Gly_transporter"/>
</dbReference>
<feature type="transmembrane region" description="Helical" evidence="7">
    <location>
        <begin position="20"/>
        <end position="41"/>
    </location>
</feature>
<dbReference type="Proteomes" id="UP001163152">
    <property type="component" value="Chromosome"/>
</dbReference>
<evidence type="ECO:0000256" key="4">
    <source>
        <dbReference type="ARBA" id="ARBA00022692"/>
    </source>
</evidence>
<gene>
    <name evidence="9" type="ORF">OXH18_14100</name>
</gene>
<evidence type="ECO:0000259" key="8">
    <source>
        <dbReference type="Pfam" id="PF03458"/>
    </source>
</evidence>
<feature type="domain" description="Glycine transporter" evidence="8">
    <location>
        <begin position="119"/>
        <end position="192"/>
    </location>
</feature>
<comment type="subcellular location">
    <subcellularLocation>
        <location evidence="1">Cell membrane</location>
        <topology evidence="1">Multi-pass membrane protein</topology>
    </subcellularLocation>
</comment>
<dbReference type="GO" id="GO:0005886">
    <property type="term" value="C:plasma membrane"/>
    <property type="evidence" value="ECO:0007669"/>
    <property type="project" value="UniProtKB-SubCell"/>
</dbReference>
<evidence type="ECO:0000256" key="2">
    <source>
        <dbReference type="ARBA" id="ARBA00008193"/>
    </source>
</evidence>
<dbReference type="EMBL" id="CP113797">
    <property type="protein sequence ID" value="WAL58318.1"/>
    <property type="molecule type" value="Genomic_DNA"/>
</dbReference>
<keyword evidence="5 7" id="KW-1133">Transmembrane helix</keyword>
<evidence type="ECO:0000313" key="9">
    <source>
        <dbReference type="EMBL" id="WAL58318.1"/>
    </source>
</evidence>
<reference evidence="9" key="1">
    <citation type="submission" date="2022-12" db="EMBL/GenBank/DDBJ databases">
        <title>Polyphasic identification of a Novel Hot-Spring Cyanobacterium Ocullathermofonsia sinensis gen nov. sp. nov. and Genomic Insights on its Adaptations to the Thermal Habitat.</title>
        <authorList>
            <person name="Daroch M."/>
            <person name="Tang J."/>
            <person name="Jiang Y."/>
        </authorList>
    </citation>
    <scope>NUCLEOTIDE SEQUENCE</scope>
    <source>
        <strain evidence="9">PKUAC-SCTA174</strain>
    </source>
</reference>
<evidence type="ECO:0000313" key="10">
    <source>
        <dbReference type="Proteomes" id="UP001163152"/>
    </source>
</evidence>